<reference evidence="4" key="1">
    <citation type="journal article" date="2019" name="Int. J. Syst. Evol. Microbiol.">
        <title>The Global Catalogue of Microorganisms (GCM) 10K type strain sequencing project: providing services to taxonomists for standard genome sequencing and annotation.</title>
        <authorList>
            <consortium name="The Broad Institute Genomics Platform"/>
            <consortium name="The Broad Institute Genome Sequencing Center for Infectious Disease"/>
            <person name="Wu L."/>
            <person name="Ma J."/>
        </authorList>
    </citation>
    <scope>NUCLEOTIDE SEQUENCE [LARGE SCALE GENOMIC DNA]</scope>
    <source>
        <strain evidence="4">JCM 17925</strain>
    </source>
</reference>
<dbReference type="RefSeq" id="WP_345266430.1">
    <property type="nucleotide sequence ID" value="NZ_BAABHB010000003.1"/>
</dbReference>
<dbReference type="EMBL" id="BAABHB010000003">
    <property type="protein sequence ID" value="GAA4403376.1"/>
    <property type="molecule type" value="Genomic_DNA"/>
</dbReference>
<gene>
    <name evidence="3" type="ORF">GCM10023187_19380</name>
</gene>
<keyword evidence="1" id="KW-0175">Coiled coil</keyword>
<keyword evidence="2" id="KW-0812">Transmembrane</keyword>
<feature type="transmembrane region" description="Helical" evidence="2">
    <location>
        <begin position="277"/>
        <end position="304"/>
    </location>
</feature>
<feature type="coiled-coil region" evidence="1">
    <location>
        <begin position="39"/>
        <end position="108"/>
    </location>
</feature>
<keyword evidence="4" id="KW-1185">Reference proteome</keyword>
<keyword evidence="2" id="KW-0472">Membrane</keyword>
<feature type="transmembrane region" description="Helical" evidence="2">
    <location>
        <begin position="155"/>
        <end position="173"/>
    </location>
</feature>
<evidence type="ECO:0000256" key="1">
    <source>
        <dbReference type="SAM" id="Coils"/>
    </source>
</evidence>
<evidence type="ECO:0000313" key="3">
    <source>
        <dbReference type="EMBL" id="GAA4403376.1"/>
    </source>
</evidence>
<feature type="transmembrane region" description="Helical" evidence="2">
    <location>
        <begin position="194"/>
        <end position="215"/>
    </location>
</feature>
<dbReference type="Proteomes" id="UP001500936">
    <property type="component" value="Unassembled WGS sequence"/>
</dbReference>
<name>A0ABP8KAR6_9BACT</name>
<feature type="transmembrane region" description="Helical" evidence="2">
    <location>
        <begin position="116"/>
        <end position="143"/>
    </location>
</feature>
<protein>
    <submittedName>
        <fullName evidence="3">Uncharacterized protein</fullName>
    </submittedName>
</protein>
<accession>A0ABP8KAR6</accession>
<evidence type="ECO:0000256" key="2">
    <source>
        <dbReference type="SAM" id="Phobius"/>
    </source>
</evidence>
<evidence type="ECO:0000313" key="4">
    <source>
        <dbReference type="Proteomes" id="UP001500936"/>
    </source>
</evidence>
<keyword evidence="2" id="KW-1133">Transmembrane helix</keyword>
<comment type="caution">
    <text evidence="3">The sequence shown here is derived from an EMBL/GenBank/DDBJ whole genome shotgun (WGS) entry which is preliminary data.</text>
</comment>
<sequence>MEQDKQPVNHFDFQHGYTSGLEGVTRDTYEGYLSSQVNHEWLTERIDEKRHELQRLEQQVNETTVNRKSAYNQLQEHILKLSVQSKRVERLEKDRDAIENEQLSLRERRSKASPDYSLLAGLLFLVAGISFLAGDLIISHEIVAYALNIRNNMEAWAFAVGLAMVSILLKPAYDRLIEKPYLEEPEHNRTKYERFKVALAIFSVITLAILGWFRYEAYRTDQMKSAINKSIRQLQMNGAPVDPTTGVQQYDPALLNKIERQLQESDALNQTLVSSPFALLSFVLSGILFALAGAVCLGIALPVLQAFWFRWLQADIRLWKLRRRMKRVMRELTPAEQELAAQITRKNVLEHELDLLPNLDALQKQQQSVISELNHLLAESKLARADSRIANYNDGFSKGEVARTAMTDEEYQQFRSGYFTTQNLANKAKANASERSVTMNSSRNRGLRPYQAIRKFIADDFEQGERDE</sequence>
<proteinExistence type="predicted"/>
<organism evidence="3 4">
    <name type="scientific">Nibrella viscosa</name>
    <dbReference type="NCBI Taxonomy" id="1084524"/>
    <lineage>
        <taxon>Bacteria</taxon>
        <taxon>Pseudomonadati</taxon>
        <taxon>Bacteroidota</taxon>
        <taxon>Cytophagia</taxon>
        <taxon>Cytophagales</taxon>
        <taxon>Spirosomataceae</taxon>
        <taxon>Nibrella</taxon>
    </lineage>
</organism>